<reference evidence="1 2" key="1">
    <citation type="submission" date="2018-10" db="EMBL/GenBank/DDBJ databases">
        <title>Isolation from cow dung.</title>
        <authorList>
            <person name="Ling L."/>
        </authorList>
    </citation>
    <scope>NUCLEOTIDE SEQUENCE [LARGE SCALE GENOMIC DNA]</scope>
    <source>
        <strain evidence="1 2">NEAU-LL90</strain>
    </source>
</reference>
<name>A0A3M2LCA3_9NOCA</name>
<dbReference type="OrthoDB" id="4076188at2"/>
<keyword evidence="2" id="KW-1185">Reference proteome</keyword>
<proteinExistence type="predicted"/>
<dbReference type="AlphaFoldDB" id="A0A3M2LCA3"/>
<comment type="caution">
    <text evidence="1">The sequence shown here is derived from an EMBL/GenBank/DDBJ whole genome shotgun (WGS) entry which is preliminary data.</text>
</comment>
<dbReference type="RefSeq" id="WP_147471490.1">
    <property type="nucleotide sequence ID" value="NZ_RFFH01000002.1"/>
</dbReference>
<dbReference type="Proteomes" id="UP000279275">
    <property type="component" value="Unassembled WGS sequence"/>
</dbReference>
<protein>
    <submittedName>
        <fullName evidence="1">Uncharacterized protein</fullName>
    </submittedName>
</protein>
<accession>A0A3M2LCA3</accession>
<evidence type="ECO:0000313" key="2">
    <source>
        <dbReference type="Proteomes" id="UP000279275"/>
    </source>
</evidence>
<organism evidence="1 2">
    <name type="scientific">Nocardia stercoris</name>
    <dbReference type="NCBI Taxonomy" id="2483361"/>
    <lineage>
        <taxon>Bacteria</taxon>
        <taxon>Bacillati</taxon>
        <taxon>Actinomycetota</taxon>
        <taxon>Actinomycetes</taxon>
        <taxon>Mycobacteriales</taxon>
        <taxon>Nocardiaceae</taxon>
        <taxon>Nocardia</taxon>
    </lineage>
</organism>
<gene>
    <name evidence="1" type="ORF">EBN03_08115</name>
</gene>
<sequence>MPNDFDTANSVLRQAFSVHGVRMTQRGDAGATLFTADGSYRFDLRPWLGETLSLTGVELAAAARRRVAATLAQLAAGTLPMDFDSHILRVRMYAEESLADRADSIVTRRLAPGLSEAVVIDLPEGPQLLAHGELDGSTDEIFAAAVAQSLSGEIHTVSTQELGYGTVTVVTGPHRYVGATIHDLAAHVDPEILAHGAVVSFPLPEYLLVYPLGQNDVHEMLFDMRTATTELFDAGAGVSPHCYWWRPGSGLLPDLQPVGVGIV</sequence>
<evidence type="ECO:0000313" key="1">
    <source>
        <dbReference type="EMBL" id="RMI34340.1"/>
    </source>
</evidence>
<dbReference type="EMBL" id="RFFH01000002">
    <property type="protein sequence ID" value="RMI34340.1"/>
    <property type="molecule type" value="Genomic_DNA"/>
</dbReference>